<proteinExistence type="predicted"/>
<dbReference type="EMBL" id="RRZK01000020">
    <property type="protein sequence ID" value="TDB61453.1"/>
    <property type="molecule type" value="Genomic_DNA"/>
</dbReference>
<dbReference type="InterPro" id="IPR014507">
    <property type="entry name" value="Baseplate_assembly_J_pred"/>
</dbReference>
<evidence type="ECO:0000259" key="1">
    <source>
        <dbReference type="Pfam" id="PF26078"/>
    </source>
</evidence>
<organism evidence="2 3">
    <name type="scientific">Pseudomonas vancouverensis</name>
    <dbReference type="NCBI Taxonomy" id="95300"/>
    <lineage>
        <taxon>Bacteria</taxon>
        <taxon>Pseudomonadati</taxon>
        <taxon>Pseudomonadota</taxon>
        <taxon>Gammaproteobacteria</taxon>
        <taxon>Pseudomonadales</taxon>
        <taxon>Pseudomonadaceae</taxon>
        <taxon>Pseudomonas</taxon>
    </lineage>
</organism>
<reference evidence="3" key="1">
    <citation type="journal article" date="2019" name="bioRxiv">
        <title>Bacterially produced spermidine induces plant systemic susceptibility to pathogens.</title>
        <authorList>
            <person name="Melnyk R.A."/>
            <person name="Beskrovnaya P.A."/>
            <person name="Liu Z."/>
            <person name="Song Y."/>
            <person name="Haney C.H."/>
        </authorList>
    </citation>
    <scope>NUCLEOTIDE SEQUENCE [LARGE SCALE GENOMIC DNA]</scope>
    <source>
        <strain evidence="3">Dha-51</strain>
    </source>
</reference>
<accession>A0A1H2N8N7</accession>
<dbReference type="AlphaFoldDB" id="A0A1H2N8N7"/>
<dbReference type="Pfam" id="PF26078">
    <property type="entry name" value="Baseplate_J_M"/>
    <property type="match status" value="1"/>
</dbReference>
<dbReference type="PANTHER" id="PTHR35862">
    <property type="entry name" value="FELS-2 PROPHAGE PROTEIN"/>
    <property type="match status" value="1"/>
</dbReference>
<dbReference type="RefSeq" id="WP_093219696.1">
    <property type="nucleotide sequence ID" value="NZ_LT629803.1"/>
</dbReference>
<protein>
    <recommendedName>
        <fullName evidence="1">Baseplate J-like central domain-containing protein</fullName>
    </recommendedName>
</protein>
<keyword evidence="3" id="KW-1185">Reference proteome</keyword>
<dbReference type="STRING" id="95300.SAMN05216558_1864"/>
<feature type="domain" description="Baseplate J-like central" evidence="1">
    <location>
        <begin position="114"/>
        <end position="187"/>
    </location>
</feature>
<dbReference type="InterPro" id="IPR052726">
    <property type="entry name" value="Phage_Baseplate_Hub"/>
</dbReference>
<evidence type="ECO:0000313" key="3">
    <source>
        <dbReference type="Proteomes" id="UP000295254"/>
    </source>
</evidence>
<comment type="caution">
    <text evidence="2">The sequence shown here is derived from an EMBL/GenBank/DDBJ whole genome shotgun (WGS) entry which is preliminary data.</text>
</comment>
<gene>
    <name evidence="2" type="ORF">EIY72_15415</name>
</gene>
<dbReference type="PIRSF" id="PIRSF020481">
    <property type="entry name" value="BAP"/>
    <property type="match status" value="1"/>
</dbReference>
<dbReference type="PANTHER" id="PTHR35862:SF1">
    <property type="entry name" value="FELS-2 PROPHAGE PROTEIN"/>
    <property type="match status" value="1"/>
</dbReference>
<dbReference type="Proteomes" id="UP000295254">
    <property type="component" value="Unassembled WGS sequence"/>
</dbReference>
<dbReference type="OrthoDB" id="9793802at2"/>
<evidence type="ECO:0000313" key="2">
    <source>
        <dbReference type="EMBL" id="TDB61453.1"/>
    </source>
</evidence>
<sequence length="280" mass="30014">MNVDLSLLPVPDLVETLDFEEEYQGVLGRFRLAMGDQWSAVLESDPVVKLMEEMAYERVITRARINDAARSVLLASARGADLDNVLAFMDAKRLTAERDDDYRERGRQAPYGFSTAGPLAAYKYHAKSAHSDVLDAKVDRPEPGVVRITVLSRSPGGVPSEAVLAAVRTALSADDIRPLTDTLLVVAATVVRYVVKGRIYVASGAAPEPLLEAAKAATKLYTDQQFAIGEAVTPSGLYAALHQPGASRADLLSPVNGIAAQAQTAALCTGIELEVVTNYD</sequence>
<name>A0A1H2N8N7_PSEVA</name>
<dbReference type="InterPro" id="IPR058531">
    <property type="entry name" value="Baseplate_J_M"/>
</dbReference>